<evidence type="ECO:0000256" key="6">
    <source>
        <dbReference type="SAM" id="MobiDB-lite"/>
    </source>
</evidence>
<accession>A0ABS2TFL1</accession>
<evidence type="ECO:0000256" key="3">
    <source>
        <dbReference type="ARBA" id="ARBA00022692"/>
    </source>
</evidence>
<feature type="compositionally biased region" description="Basic and acidic residues" evidence="6">
    <location>
        <begin position="31"/>
        <end position="62"/>
    </location>
</feature>
<dbReference type="EMBL" id="JAFFJS010000003">
    <property type="protein sequence ID" value="MBM9433158.1"/>
    <property type="molecule type" value="Genomic_DNA"/>
</dbReference>
<evidence type="ECO:0000256" key="7">
    <source>
        <dbReference type="SAM" id="Phobius"/>
    </source>
</evidence>
<feature type="region of interest" description="Disordered" evidence="6">
    <location>
        <begin position="1"/>
        <end position="113"/>
    </location>
</feature>
<feature type="domain" description="POTRA" evidence="8">
    <location>
        <begin position="163"/>
        <end position="223"/>
    </location>
</feature>
<keyword evidence="7" id="KW-0472">Membrane</keyword>
<evidence type="ECO:0000256" key="2">
    <source>
        <dbReference type="ARBA" id="ARBA00022618"/>
    </source>
</evidence>
<name>A0ABS2TFL1_9ACTO</name>
<evidence type="ECO:0000313" key="9">
    <source>
        <dbReference type="EMBL" id="MBM9433158.1"/>
    </source>
</evidence>
<organism evidence="9 10">
    <name type="scientific">Flaviflexus equikiangi</name>
    <dbReference type="NCBI Taxonomy" id="2758573"/>
    <lineage>
        <taxon>Bacteria</taxon>
        <taxon>Bacillati</taxon>
        <taxon>Actinomycetota</taxon>
        <taxon>Actinomycetes</taxon>
        <taxon>Actinomycetales</taxon>
        <taxon>Actinomycetaceae</taxon>
        <taxon>Flaviflexus</taxon>
    </lineage>
</organism>
<comment type="caution">
    <text evidence="9">The sequence shown here is derived from an EMBL/GenBank/DDBJ whole genome shotgun (WGS) entry which is preliminary data.</text>
</comment>
<dbReference type="Proteomes" id="UP000705983">
    <property type="component" value="Unassembled WGS sequence"/>
</dbReference>
<dbReference type="InterPro" id="IPR013685">
    <property type="entry name" value="POTRA_FtsQ_type"/>
</dbReference>
<dbReference type="RefSeq" id="WP_187996495.1">
    <property type="nucleotide sequence ID" value="NZ_JACEXG010000003.1"/>
</dbReference>
<reference evidence="10" key="1">
    <citation type="submission" date="2021-02" db="EMBL/GenBank/DDBJ databases">
        <title>Leucobacter sp. CX169.</title>
        <authorList>
            <person name="Cheng Y."/>
        </authorList>
    </citation>
    <scope>NUCLEOTIDE SEQUENCE [LARGE SCALE GENOMIC DNA]</scope>
    <source>
        <strain evidence="10">JY899</strain>
    </source>
</reference>
<feature type="transmembrane region" description="Helical" evidence="7">
    <location>
        <begin position="125"/>
        <end position="154"/>
    </location>
</feature>
<keyword evidence="4 7" id="KW-1133">Transmembrane helix</keyword>
<keyword evidence="2" id="KW-0132">Cell division</keyword>
<evidence type="ECO:0000256" key="1">
    <source>
        <dbReference type="ARBA" id="ARBA00022475"/>
    </source>
</evidence>
<proteinExistence type="predicted"/>
<gene>
    <name evidence="9" type="ORF">JVW63_05535</name>
</gene>
<evidence type="ECO:0000313" key="10">
    <source>
        <dbReference type="Proteomes" id="UP000705983"/>
    </source>
</evidence>
<evidence type="ECO:0000259" key="8">
    <source>
        <dbReference type="Pfam" id="PF08478"/>
    </source>
</evidence>
<evidence type="ECO:0000256" key="5">
    <source>
        <dbReference type="ARBA" id="ARBA00023306"/>
    </source>
</evidence>
<keyword evidence="3 7" id="KW-0812">Transmembrane</keyword>
<keyword evidence="5" id="KW-0131">Cell cycle</keyword>
<keyword evidence="10" id="KW-1185">Reference proteome</keyword>
<dbReference type="Pfam" id="PF08478">
    <property type="entry name" value="POTRA_1"/>
    <property type="match status" value="1"/>
</dbReference>
<protein>
    <submittedName>
        <fullName evidence="9">FtsQ-type POTRA domain-containing protein</fullName>
    </submittedName>
</protein>
<evidence type="ECO:0000256" key="4">
    <source>
        <dbReference type="ARBA" id="ARBA00022989"/>
    </source>
</evidence>
<sequence>MRPPKPPRRTTASPRLTGEGEVRPDAPLGKPAREPASRDLPARDLPENRAARVSRPVRDQKPESTPPASDTPGAPARASVAKRRRERVRKDPPRPPVAPNRKKSSDPYPLSDRIEIRRKARRRALLIRLGVACGAVAALASVVWLLFFSTVFAITAENITLSISDPADIVDDTQVASILAATEGTPVLRIRAGDIESQIADIPEVESVTVESSFPHGITATIVAREPVACVGEGEACEGVAADATRLRVGDELRASLPKVSMDLDSERAAEQLQDLLDAIAALPQDVRARVQAASINPSGLIEFSLDSATIKWGTSTENEAKARIITVLLTQPATTYDVTVPGAPVTY</sequence>
<keyword evidence="1" id="KW-1003">Cell membrane</keyword>